<evidence type="ECO:0000259" key="8">
    <source>
        <dbReference type="SMART" id="SM00032"/>
    </source>
</evidence>
<dbReference type="SUPFAM" id="SSF57535">
    <property type="entry name" value="Complement control module/SCR domain"/>
    <property type="match status" value="3"/>
</dbReference>
<evidence type="ECO:0000256" key="2">
    <source>
        <dbReference type="ARBA" id="ARBA00022737"/>
    </source>
</evidence>
<evidence type="ECO:0000256" key="4">
    <source>
        <dbReference type="ARBA" id="ARBA00023180"/>
    </source>
</evidence>
<keyword evidence="6" id="KW-0812">Transmembrane</keyword>
<dbReference type="PANTHER" id="PTHR19325">
    <property type="entry name" value="COMPLEMENT COMPONENT-RELATED SUSHI DOMAIN-CONTAINING"/>
    <property type="match status" value="1"/>
</dbReference>
<evidence type="ECO:0000256" key="3">
    <source>
        <dbReference type="ARBA" id="ARBA00023157"/>
    </source>
</evidence>
<feature type="domain" description="Sushi" evidence="8">
    <location>
        <begin position="1455"/>
        <end position="1515"/>
    </location>
</feature>
<keyword evidence="6" id="KW-0472">Membrane</keyword>
<reference evidence="9 10" key="1">
    <citation type="submission" date="2024-02" db="EMBL/GenBank/DDBJ databases">
        <authorList>
            <person name="Chen Y."/>
            <person name="Shah S."/>
            <person name="Dougan E. K."/>
            <person name="Thang M."/>
            <person name="Chan C."/>
        </authorList>
    </citation>
    <scope>NUCLEOTIDE SEQUENCE [LARGE SCALE GENOMIC DNA]</scope>
</reference>
<evidence type="ECO:0000313" key="9">
    <source>
        <dbReference type="EMBL" id="CAK9022090.1"/>
    </source>
</evidence>
<organism evidence="9 10">
    <name type="scientific">Durusdinium trenchii</name>
    <dbReference type="NCBI Taxonomy" id="1381693"/>
    <lineage>
        <taxon>Eukaryota</taxon>
        <taxon>Sar</taxon>
        <taxon>Alveolata</taxon>
        <taxon>Dinophyceae</taxon>
        <taxon>Suessiales</taxon>
        <taxon>Symbiodiniaceae</taxon>
        <taxon>Durusdinium</taxon>
    </lineage>
</organism>
<evidence type="ECO:0000256" key="7">
    <source>
        <dbReference type="SAM" id="SignalP"/>
    </source>
</evidence>
<keyword evidence="4" id="KW-0325">Glycoprotein</keyword>
<feature type="domain" description="Sushi" evidence="8">
    <location>
        <begin position="1338"/>
        <end position="1392"/>
    </location>
</feature>
<comment type="caution">
    <text evidence="9">The sequence shown here is derived from an EMBL/GenBank/DDBJ whole genome shotgun (WGS) entry which is preliminary data.</text>
</comment>
<feature type="domain" description="Sushi" evidence="8">
    <location>
        <begin position="931"/>
        <end position="991"/>
    </location>
</feature>
<keyword evidence="2" id="KW-0677">Repeat</keyword>
<feature type="domain" description="Sushi" evidence="8">
    <location>
        <begin position="1213"/>
        <end position="1271"/>
    </location>
</feature>
<keyword evidence="1" id="KW-0768">Sushi</keyword>
<dbReference type="PANTHER" id="PTHR19325:SF560">
    <property type="entry name" value="SUSHI, VON WILLEBRAND FACTOR TYPE A, EGF AND PENTRAXIN DOMAIN-CONTAINING PROTEIN 1"/>
    <property type="match status" value="1"/>
</dbReference>
<dbReference type="InterPro" id="IPR000436">
    <property type="entry name" value="Sushi_SCR_CCP_dom"/>
</dbReference>
<dbReference type="EMBL" id="CAXAMM010010002">
    <property type="protein sequence ID" value="CAK9022090.1"/>
    <property type="molecule type" value="Genomic_DNA"/>
</dbReference>
<keyword evidence="6" id="KW-1133">Transmembrane helix</keyword>
<accession>A0ABP0K5N6</accession>
<feature type="transmembrane region" description="Helical" evidence="6">
    <location>
        <begin position="1884"/>
        <end position="1908"/>
    </location>
</feature>
<name>A0ABP0K5N6_9DINO</name>
<evidence type="ECO:0000256" key="5">
    <source>
        <dbReference type="SAM" id="MobiDB-lite"/>
    </source>
</evidence>
<evidence type="ECO:0000256" key="1">
    <source>
        <dbReference type="ARBA" id="ARBA00022659"/>
    </source>
</evidence>
<dbReference type="InterPro" id="IPR035976">
    <property type="entry name" value="Sushi/SCR/CCP_sf"/>
</dbReference>
<evidence type="ECO:0000313" key="10">
    <source>
        <dbReference type="Proteomes" id="UP001642464"/>
    </source>
</evidence>
<feature type="domain" description="Sushi" evidence="8">
    <location>
        <begin position="695"/>
        <end position="747"/>
    </location>
</feature>
<protein>
    <submittedName>
        <fullName evidence="9">EGF and pentraxin domain-containing protein 1 (Polydom)</fullName>
    </submittedName>
</protein>
<feature type="domain" description="Sushi" evidence="8">
    <location>
        <begin position="1397"/>
        <end position="1450"/>
    </location>
</feature>
<dbReference type="Pfam" id="PF00084">
    <property type="entry name" value="Sushi"/>
    <property type="match status" value="1"/>
</dbReference>
<feature type="domain" description="Sushi" evidence="8">
    <location>
        <begin position="810"/>
        <end position="872"/>
    </location>
</feature>
<keyword evidence="10" id="KW-1185">Reference proteome</keyword>
<gene>
    <name evidence="9" type="ORF">SCF082_LOCUS15645</name>
</gene>
<feature type="signal peptide" evidence="7">
    <location>
        <begin position="1"/>
        <end position="19"/>
    </location>
</feature>
<keyword evidence="7" id="KW-0732">Signal</keyword>
<dbReference type="SMART" id="SM00032">
    <property type="entry name" value="CCP"/>
    <property type="match status" value="9"/>
</dbReference>
<feature type="domain" description="Sushi" evidence="8">
    <location>
        <begin position="1520"/>
        <end position="1576"/>
    </location>
</feature>
<feature type="chain" id="PRO_5046846431" evidence="7">
    <location>
        <begin position="20"/>
        <end position="2003"/>
    </location>
</feature>
<dbReference type="InterPro" id="IPR050350">
    <property type="entry name" value="Compl-Cell_Adhes-Reg"/>
</dbReference>
<dbReference type="Proteomes" id="UP001642464">
    <property type="component" value="Unassembled WGS sequence"/>
</dbReference>
<proteinExistence type="predicted"/>
<feature type="domain" description="Sushi" evidence="8">
    <location>
        <begin position="752"/>
        <end position="805"/>
    </location>
</feature>
<sequence length="2003" mass="207149">MECMELLVLCALWPMTSIAFSTFYSPYTYLGTAQEEYLAFPHQAITTTPNNGLVLGGTTTGVLDSTYGNGVDDAFAVHVSTPGLTVTGLNSGYVQIYATESSEKNAYGLAVAYSSRSNLIILAGYTDGHMQPSANFEGSNTCEYSSCTQDAWVAVFNYEGAIQWGKQASSGRDNIYQAFPSSFYDRFTAVAVNGDQIWATGYTSHAITSSHTNQGGEDIIRFVWSESGSNINNFQEGSSGNDRALGIQFNSNQEHFVGGETTGDWGNGNAGDWDVLLIKYGQSGTQEWAITYGGSAEDGFAAMQISSAGDIYIAGNTKGTLDGAHAGGTYDYFLTKFRASDGQREWTVQRGTSYSETVHGLWISQAGNFLLAGTIGWGQSASVIMDGQYGFGYTDAFLVELTGGSGVPTWSSTVLHGTDTYDTGQGVVQVNSGNIYLIGQTRDASIHGTNPYVNTGDDIFIQEITTTTTTGTSLTVTTTSLTSITATTTSATVTTSTSSSNTLTSTTSSSTTTSSTTTSSTTTASNTTSSTTTTTTWTNTSSTVSKTTSTSSTYTRTSVTSTSHTLTVSTETLTSTLSTTSRSSSETATTSSVTSTTSSVTSTSTGSTTSTATSSSSTTSSTSSTRSSTTATESSTSSLTSITWSNTLTTSTWSSSATTTQSQTTSVLVDSGGGTSVAATFATTTVTTAPSSAVCSSLPSGQGVLAGDCVGKSSGQSCVVLCDTGFEGGPTQYTCNAGAFEGPSAPCQVVSCSIGGLPPDLDSSLCEGIPLGGFCFVRCPQGFVFAESVYSCQMSGNFSGSPPICSPLVCSSDGLPQDYRLNISSCVGAIAGQSCQVACNFGFESATVSSSNFQCENDGNFRALDVGPLPSCSPKKCPAPSPGSSSVPWATDCEGKQHGQTCMAICSAGHSGSPTQFICENGQILGQQPSCIPLPCQLTGQIAVGVDFSACSGITTGSSCERRCIFGYEGVGDPAMVCQSDGSFSYSQFQCQATVCGKLSDILPFASPEFKDSCQGLSFGQSCSVLCETGWDIDGDAITMLCNNTPAQSAGYGTGGLPAVNSTPPTCVAKPCAARLPNIRGATHNCENKTTLQTCTVDAALGFTSDGVATLQCGTDGEFKGSFPSIEAAVCPTPTFGIGVASTCANKTIGAECWAYCVSGYTGSSQAYSCVADSNAGGAALAPVGSAISCSARRLVDFNPSDATARRLVGAGCGEPAVAAFGLTNAYEHSCATVADTEICICHCNFGWALSGDASLLTCQDGVLTGSLPSCSPVACTYNLPSALGVTHNCSGVTTGGSCSATCGAPGFANSGSGPEVFECLATGEFQGQDPSCAPAPCENLTLASQFEHNCRGMVFQDACAVSCAEGYSLTGPPSQYICGANAIVEGALPTCTANPCSHTMSGEVFQSDSCNGVTTGSSCTVSCQQGMIPNSGEMTCHSSGLLVGTLPLCLPAQCPQTPALGAPAVAHNCENASFGQSCSVYCATGYKLTQGKGELWHCDLVNGSLALTGSLPTCEALTCSIDLNPSDSWTDNCSAELEVGESCIQSCRKGYMQNGSAESILCNSDLTVGGRRPQCQSVVCDTEQLNGQFQFLQHSCDGVTADRSCFAFCRVGFVAEQGAVEWICADGGSAALTEPVNGFALRGVIPSCVAQVCKYNIPAGDPSISHNCTNVSTDETCIVSCADGWLPRSPETGFETMYTCGSDRVLNGKPLSCTKGTTSVASVALSTTRTTTTTWTVFLRGAVKLQPLQKWPLTFKHNYLLQYFVSDPDVKPALATAIASALNVSVHSIELNVTILAADIRNAGRRLSENDTKDMILVEYACSRSFPSLALATDWASREISLEEVEASINENLASGLFQAQVLGFELEISGLPVVSEPSEPSALWVLPFAALLFLCFSFVVGSLCYAHLCRGKEAAAATAIDEEQGKTTLTEENGNANAGAIVVLEAAQVGEVRAGEVAAVVTEDLEVMLQEVGVGFDGSSESDEELNEVVEAAMDGLGFVD</sequence>
<keyword evidence="3" id="KW-1015">Disulfide bond</keyword>
<feature type="region of interest" description="Disordered" evidence="5">
    <location>
        <begin position="495"/>
        <end position="549"/>
    </location>
</feature>
<evidence type="ECO:0000256" key="6">
    <source>
        <dbReference type="SAM" id="Phobius"/>
    </source>
</evidence>
<feature type="region of interest" description="Disordered" evidence="5">
    <location>
        <begin position="571"/>
        <end position="632"/>
    </location>
</feature>